<gene>
    <name evidence="1" type="ORF">H4R21_003297</name>
</gene>
<comment type="caution">
    <text evidence="1">The sequence shown here is derived from an EMBL/GenBank/DDBJ whole genome shotgun (WGS) entry which is preliminary data.</text>
</comment>
<organism evidence="1 2">
    <name type="scientific">Coemansia helicoidea</name>
    <dbReference type="NCBI Taxonomy" id="1286919"/>
    <lineage>
        <taxon>Eukaryota</taxon>
        <taxon>Fungi</taxon>
        <taxon>Fungi incertae sedis</taxon>
        <taxon>Zoopagomycota</taxon>
        <taxon>Kickxellomycotina</taxon>
        <taxon>Kickxellomycetes</taxon>
        <taxon>Kickxellales</taxon>
        <taxon>Kickxellaceae</taxon>
        <taxon>Coemansia</taxon>
    </lineage>
</organism>
<sequence>MEQDFALDSQALSQALFAPLDPVLSPAAAARSTSAASMDIELDGSQQPVARPAAVSLATAVTPAGSMGSSPSIVSAVNAGHMSLSVTPELVGPQEFRGGQPMTIDDIDSLLATVGSSSSGPVGSIIDSATSGAAPRLSVPALDGLLPMLSAPTSLTGMADATPPLLPPARSADDSHRPAEDPRQPWRDQKPGIVPPPRSTRFSRFHPYLKTMARIAHRGSPTILNRMPSTADPNVAAAAVSALVAKSGATTAAAPVFGLSAAPAPVLLDTAALAAGDAATVSGPGVGEGAMCCTEDEPCSALSSGGDPAACQRGATAGEDEDQRRYSCTFTGCVKQFKRHEHLKRHFRTHTGERPYKCPVAGCSKIFARMDNLNQHSRTHVNRKTAPRRASHKLPDGAVQPPEPAPAANGVADVGAAAEFSASRPATMILDAPDVGLGQPAMAMPVASVAADVDAYAYGGGAAPGGIDLGPPRIAVPTDLAFLNREWILRNLGVQLAQQQPQQVQPLLPPQTLLTEHNIVSLLRKMSKGNRVRVVGGTPMTMGDAAAARTREEQAPYVAGVSFAAAEATAPGGPQLAPAPDAAGLGPAADFGPDATSINPIWLASFLSQQQQQVAAELVPAPSSRPMSLKRHHDEDDSGGDVAMSGNYSDGSTYSPAASDCSRQGSIPGNGSSSIGTAKLVR</sequence>
<dbReference type="Proteomes" id="UP001140087">
    <property type="component" value="Unassembled WGS sequence"/>
</dbReference>
<feature type="non-terminal residue" evidence="1">
    <location>
        <position position="682"/>
    </location>
</feature>
<keyword evidence="2" id="KW-1185">Reference proteome</keyword>
<evidence type="ECO:0000313" key="2">
    <source>
        <dbReference type="Proteomes" id="UP001140087"/>
    </source>
</evidence>
<protein>
    <submittedName>
        <fullName evidence="1">Uncharacterized protein</fullName>
    </submittedName>
</protein>
<proteinExistence type="predicted"/>
<reference evidence="1" key="1">
    <citation type="submission" date="2022-07" db="EMBL/GenBank/DDBJ databases">
        <title>Phylogenomic reconstructions and comparative analyses of Kickxellomycotina fungi.</title>
        <authorList>
            <person name="Reynolds N.K."/>
            <person name="Stajich J.E."/>
            <person name="Barry K."/>
            <person name="Grigoriev I.V."/>
            <person name="Crous P."/>
            <person name="Smith M.E."/>
        </authorList>
    </citation>
    <scope>NUCLEOTIDE SEQUENCE</scope>
    <source>
        <strain evidence="1">BCRC 34780</strain>
    </source>
</reference>
<dbReference type="EMBL" id="JANBUN010001010">
    <property type="protein sequence ID" value="KAJ2800127.1"/>
    <property type="molecule type" value="Genomic_DNA"/>
</dbReference>
<evidence type="ECO:0000313" key="1">
    <source>
        <dbReference type="EMBL" id="KAJ2800127.1"/>
    </source>
</evidence>
<accession>A0ACC1L499</accession>
<name>A0ACC1L499_9FUNG</name>